<dbReference type="EMBL" id="GBRH01166629">
    <property type="protein sequence ID" value="JAE31267.1"/>
    <property type="molecule type" value="Transcribed_RNA"/>
</dbReference>
<organism evidence="2">
    <name type="scientific">Arundo donax</name>
    <name type="common">Giant reed</name>
    <name type="synonym">Donax arundinaceus</name>
    <dbReference type="NCBI Taxonomy" id="35708"/>
    <lineage>
        <taxon>Eukaryota</taxon>
        <taxon>Viridiplantae</taxon>
        <taxon>Streptophyta</taxon>
        <taxon>Embryophyta</taxon>
        <taxon>Tracheophyta</taxon>
        <taxon>Spermatophyta</taxon>
        <taxon>Magnoliopsida</taxon>
        <taxon>Liliopsida</taxon>
        <taxon>Poales</taxon>
        <taxon>Poaceae</taxon>
        <taxon>PACMAD clade</taxon>
        <taxon>Arundinoideae</taxon>
        <taxon>Arundineae</taxon>
        <taxon>Arundo</taxon>
    </lineage>
</organism>
<feature type="compositionally biased region" description="Low complexity" evidence="1">
    <location>
        <begin position="11"/>
        <end position="23"/>
    </location>
</feature>
<accession>A0A0A9H3D1</accession>
<reference evidence="2" key="2">
    <citation type="journal article" date="2015" name="Data Brief">
        <title>Shoot transcriptome of the giant reed, Arundo donax.</title>
        <authorList>
            <person name="Barrero R.A."/>
            <person name="Guerrero F.D."/>
            <person name="Moolhuijzen P."/>
            <person name="Goolsby J.A."/>
            <person name="Tidwell J."/>
            <person name="Bellgard S.E."/>
            <person name="Bellgard M.I."/>
        </authorList>
    </citation>
    <scope>NUCLEOTIDE SEQUENCE</scope>
    <source>
        <tissue evidence="2">Shoot tissue taken approximately 20 cm above the soil surface</tissue>
    </source>
</reference>
<dbReference type="AlphaFoldDB" id="A0A0A9H3D1"/>
<name>A0A0A9H3D1_ARUDO</name>
<protein>
    <submittedName>
        <fullName evidence="2">Uncharacterized protein</fullName>
    </submittedName>
</protein>
<evidence type="ECO:0000256" key="1">
    <source>
        <dbReference type="SAM" id="MobiDB-lite"/>
    </source>
</evidence>
<sequence>MRPPRGRSRSLRGTSRWSSSVLGRRGRRSGDGLRRGR</sequence>
<evidence type="ECO:0000313" key="2">
    <source>
        <dbReference type="EMBL" id="JAE31267.1"/>
    </source>
</evidence>
<reference evidence="2" key="1">
    <citation type="submission" date="2014-09" db="EMBL/GenBank/DDBJ databases">
        <authorList>
            <person name="Magalhaes I.L.F."/>
            <person name="Oliveira U."/>
            <person name="Santos F.R."/>
            <person name="Vidigal T.H.D.A."/>
            <person name="Brescovit A.D."/>
            <person name="Santos A.J."/>
        </authorList>
    </citation>
    <scope>NUCLEOTIDE SEQUENCE</scope>
    <source>
        <tissue evidence="2">Shoot tissue taken approximately 20 cm above the soil surface</tissue>
    </source>
</reference>
<proteinExistence type="predicted"/>
<feature type="compositionally biased region" description="Basic and acidic residues" evidence="1">
    <location>
        <begin position="28"/>
        <end position="37"/>
    </location>
</feature>
<feature type="compositionally biased region" description="Basic residues" evidence="1">
    <location>
        <begin position="1"/>
        <end position="10"/>
    </location>
</feature>
<feature type="region of interest" description="Disordered" evidence="1">
    <location>
        <begin position="1"/>
        <end position="37"/>
    </location>
</feature>